<feature type="domain" description="RNase III" evidence="7">
    <location>
        <begin position="748"/>
        <end position="943"/>
    </location>
</feature>
<evidence type="ECO:0000259" key="7">
    <source>
        <dbReference type="PROSITE" id="PS50142"/>
    </source>
</evidence>
<proteinExistence type="predicted"/>
<evidence type="ECO:0000256" key="4">
    <source>
        <dbReference type="ARBA" id="ARBA00022806"/>
    </source>
</evidence>
<dbReference type="SMART" id="SM00535">
    <property type="entry name" value="RIBOc"/>
    <property type="match status" value="2"/>
</dbReference>
<dbReference type="Gene3D" id="3.30.160.380">
    <property type="entry name" value="Dicer dimerisation domain"/>
    <property type="match status" value="1"/>
</dbReference>
<feature type="region of interest" description="Disordered" evidence="6">
    <location>
        <begin position="854"/>
        <end position="915"/>
    </location>
</feature>
<feature type="region of interest" description="Disordered" evidence="6">
    <location>
        <begin position="301"/>
        <end position="328"/>
    </location>
</feature>
<feature type="domain" description="Ig-like" evidence="8">
    <location>
        <begin position="1"/>
        <end position="84"/>
    </location>
</feature>
<dbReference type="Gene3D" id="1.10.1520.10">
    <property type="entry name" value="Ribonuclease III domain"/>
    <property type="match status" value="2"/>
</dbReference>
<keyword evidence="5" id="KW-0067">ATP-binding</keyword>
<dbReference type="PANTHER" id="PTHR14950">
    <property type="entry name" value="DICER-RELATED"/>
    <property type="match status" value="1"/>
</dbReference>
<keyword evidence="10" id="KW-1185">Reference proteome</keyword>
<dbReference type="PROSITE" id="PS50142">
    <property type="entry name" value="RNASE_3_2"/>
    <property type="match status" value="2"/>
</dbReference>
<dbReference type="EMBL" id="JBBXMP010000005">
    <property type="protein sequence ID" value="KAL0070846.1"/>
    <property type="molecule type" value="Genomic_DNA"/>
</dbReference>
<keyword evidence="1" id="KW-0677">Repeat</keyword>
<dbReference type="Pfam" id="PF00636">
    <property type="entry name" value="Ribonuclease_3"/>
    <property type="match status" value="2"/>
</dbReference>
<reference evidence="9 10" key="1">
    <citation type="submission" date="2024-05" db="EMBL/GenBank/DDBJ databases">
        <title>A draft genome resource for the thread blight pathogen Marasmius tenuissimus strain MS-2.</title>
        <authorList>
            <person name="Yulfo-Soto G.E."/>
            <person name="Baruah I.K."/>
            <person name="Amoako-Attah I."/>
            <person name="Bukari Y."/>
            <person name="Meinhardt L.W."/>
            <person name="Bailey B.A."/>
            <person name="Cohen S.P."/>
        </authorList>
    </citation>
    <scope>NUCLEOTIDE SEQUENCE [LARGE SCALE GENOMIC DNA]</scope>
    <source>
        <strain evidence="9 10">MS-2</strain>
    </source>
</reference>
<dbReference type="PROSITE" id="PS50835">
    <property type="entry name" value="IG_LIKE"/>
    <property type="match status" value="1"/>
</dbReference>
<evidence type="ECO:0000256" key="3">
    <source>
        <dbReference type="ARBA" id="ARBA00022801"/>
    </source>
</evidence>
<name>A0ABR3ABW5_9AGAR</name>
<dbReference type="PANTHER" id="PTHR14950:SF37">
    <property type="entry name" value="ENDORIBONUCLEASE DICER"/>
    <property type="match status" value="1"/>
</dbReference>
<evidence type="ECO:0000256" key="2">
    <source>
        <dbReference type="ARBA" id="ARBA00022741"/>
    </source>
</evidence>
<keyword evidence="4" id="KW-0347">Helicase</keyword>
<accession>A0ABR3ABW5</accession>
<organism evidence="9 10">
    <name type="scientific">Marasmius tenuissimus</name>
    <dbReference type="NCBI Taxonomy" id="585030"/>
    <lineage>
        <taxon>Eukaryota</taxon>
        <taxon>Fungi</taxon>
        <taxon>Dikarya</taxon>
        <taxon>Basidiomycota</taxon>
        <taxon>Agaricomycotina</taxon>
        <taxon>Agaricomycetes</taxon>
        <taxon>Agaricomycetidae</taxon>
        <taxon>Agaricales</taxon>
        <taxon>Marasmiineae</taxon>
        <taxon>Marasmiaceae</taxon>
        <taxon>Marasmius</taxon>
    </lineage>
</organism>
<feature type="compositionally biased region" description="Polar residues" evidence="6">
    <location>
        <begin position="857"/>
        <end position="871"/>
    </location>
</feature>
<keyword evidence="2" id="KW-0547">Nucleotide-binding</keyword>
<feature type="domain" description="RNase III" evidence="7">
    <location>
        <begin position="988"/>
        <end position="1163"/>
    </location>
</feature>
<dbReference type="CDD" id="cd00593">
    <property type="entry name" value="RIBOc"/>
    <property type="match status" value="2"/>
</dbReference>
<dbReference type="InterPro" id="IPR027417">
    <property type="entry name" value="P-loop_NTPase"/>
</dbReference>
<dbReference type="SUPFAM" id="SSF69065">
    <property type="entry name" value="RNase III domain-like"/>
    <property type="match status" value="2"/>
</dbReference>
<dbReference type="Proteomes" id="UP001437256">
    <property type="component" value="Unassembled WGS sequence"/>
</dbReference>
<evidence type="ECO:0000313" key="10">
    <source>
        <dbReference type="Proteomes" id="UP001437256"/>
    </source>
</evidence>
<dbReference type="InterPro" id="IPR000999">
    <property type="entry name" value="RNase_III_dom"/>
</dbReference>
<dbReference type="InterPro" id="IPR038248">
    <property type="entry name" value="Dicer_dimer_sf"/>
</dbReference>
<dbReference type="Pfam" id="PF03368">
    <property type="entry name" value="Dicer_dimer"/>
    <property type="match status" value="1"/>
</dbReference>
<evidence type="ECO:0000256" key="1">
    <source>
        <dbReference type="ARBA" id="ARBA00022737"/>
    </source>
</evidence>
<sequence length="1231" mass="138861">MVLICSVDISFRPPFDLLKLEWTLQSVVHGLDDSDRRKSLPFTSAATLIVAYDASAPRRDTPLTACLRSHQAAQVSIQRQYTISDYALAEVGSWAANWVWKYACREIKSSGIERETPNMQVLWDLVESWPAEPPDLDMTTATFNLTPKAVKLVQLLATCESYGKDFRGIVFVRRRVVALALAALIETLNQKNNSTFLRPVAMTHRQSPVAISELIEKLGHGTYNLAFATRSFEDLELPQVNVIIHYDLFDSLITRAYTYTLLREKGHLVYMVQKGNVTHRRIVSRVMRPNSQLQRWATVLSHTPGSSIPPETEDPIDSYHSDSEAEDDEDDVIMDPLTNGRLTQRTAAIAIYRFSSKCFEDTLNYVPLFEFDEVALPDRTGPPSYRCRVLLSGHPEIAWSSPCSSKAFAKREASYSACETLFNAGVLDYRFFPPVRGLEDAQVNLSDLPPLGKVFPGTRTYPKRSPKFWTIQDVRVERLFPILIHVAASDSLPSHAPMLLLCRQPTPDLSAFNIFFSGMPASVQLVRAQPLCLNGQQVKTLLAYSIRVWRLIRNRPYTCSADKIPYFFAPVVWDAIVFRPSELYNLPDVSNAIPWSVASFAASHYAVPMKFGTSDEVAADVVDALIQDRWVEFTRRFEIVKVRSDLTPLSRPQDEASNKQYATILEICKTFRKEFNGLRDENQCLVQAEAFPAFVDRMNPVAPELRYPWPQRYFIPELCAKCTIPASTMRTALLLPCVLQRIEDFLLVKELNSRLLSNAISDGLLHMALTTRAVEIEYDYERLEILGDSILKYMASLYVFVTNPEREEGHLHSVRQNIISNKSLFECSLAVGLPAYIHSRMLNVKNWPPSNFELDTASGSNGTAESGQALGTKSPGLRDADQHDSMPTRPTSGGDRPETDVTAKRPPKKEKRKMLHDQVHWLSDKAIADVSEAIIGAGYLTGGLETALRTAKALKLRMPDVEQWTDFARIADMKTLDGNMKGAREPYVSEVEAIIGHHFERPHFLISALTHTSKASREVGSYNRLEFIGDAILEFSKAIYFSLPQYGELDFRVSVVVRNLFDRNQRSTPGALTMLKGAMVSNSALAAVSVRSGLYRHLQFQASHLSNSIHTYVTTLKQKETEEYSAALREGRSPGQYWHDLEPPKPLADIVESVLGALYLSDDFSHVGVDRFFDRVLRPFYDKHISLETLSHHPTKVLFELIQSKGCQEFKILRDGDDCLGKQSPIRSEMY</sequence>
<evidence type="ECO:0000313" key="9">
    <source>
        <dbReference type="EMBL" id="KAL0070846.1"/>
    </source>
</evidence>
<evidence type="ECO:0000256" key="6">
    <source>
        <dbReference type="SAM" id="MobiDB-lite"/>
    </source>
</evidence>
<evidence type="ECO:0000256" key="5">
    <source>
        <dbReference type="ARBA" id="ARBA00022840"/>
    </source>
</evidence>
<comment type="caution">
    <text evidence="9">The sequence shown here is derived from an EMBL/GenBank/DDBJ whole genome shotgun (WGS) entry which is preliminary data.</text>
</comment>
<protein>
    <submittedName>
        <fullName evidence="9">Dicer-like protein 1</fullName>
    </submittedName>
</protein>
<feature type="compositionally biased region" description="Basic and acidic residues" evidence="6">
    <location>
        <begin position="876"/>
        <end position="886"/>
    </location>
</feature>
<gene>
    <name evidence="9" type="primary">dcl1_1</name>
    <name evidence="9" type="ORF">AAF712_002067</name>
</gene>
<keyword evidence="3" id="KW-0378">Hydrolase</keyword>
<feature type="compositionally biased region" description="Basic residues" evidence="6">
    <location>
        <begin position="905"/>
        <end position="914"/>
    </location>
</feature>
<evidence type="ECO:0000259" key="8">
    <source>
        <dbReference type="PROSITE" id="PS50835"/>
    </source>
</evidence>
<dbReference type="InterPro" id="IPR005034">
    <property type="entry name" value="Dicer_dimerisation"/>
</dbReference>
<dbReference type="InterPro" id="IPR007110">
    <property type="entry name" value="Ig-like_dom"/>
</dbReference>
<dbReference type="InterPro" id="IPR036389">
    <property type="entry name" value="RNase_III_sf"/>
</dbReference>
<dbReference type="Gene3D" id="3.40.50.300">
    <property type="entry name" value="P-loop containing nucleotide triphosphate hydrolases"/>
    <property type="match status" value="1"/>
</dbReference>